<evidence type="ECO:0000256" key="1">
    <source>
        <dbReference type="ARBA" id="ARBA00004173"/>
    </source>
</evidence>
<accession>A0A0G2FTS7</accession>
<keyword evidence="3" id="KW-0496">Mitochondrion</keyword>
<feature type="region of interest" description="Disordered" evidence="4">
    <location>
        <begin position="699"/>
        <end position="762"/>
    </location>
</feature>
<organism evidence="5 6">
    <name type="scientific">Diaporthe ampelina</name>
    <dbReference type="NCBI Taxonomy" id="1214573"/>
    <lineage>
        <taxon>Eukaryota</taxon>
        <taxon>Fungi</taxon>
        <taxon>Dikarya</taxon>
        <taxon>Ascomycota</taxon>
        <taxon>Pezizomycotina</taxon>
        <taxon>Sordariomycetes</taxon>
        <taxon>Sordariomycetidae</taxon>
        <taxon>Diaporthales</taxon>
        <taxon>Diaporthaceae</taxon>
        <taxon>Diaporthe</taxon>
    </lineage>
</organism>
<feature type="compositionally biased region" description="Basic and acidic residues" evidence="4">
    <location>
        <begin position="750"/>
        <end position="762"/>
    </location>
</feature>
<dbReference type="Pfam" id="PF12921">
    <property type="entry name" value="ATP13"/>
    <property type="match status" value="1"/>
</dbReference>
<evidence type="ECO:0000256" key="3">
    <source>
        <dbReference type="ARBA" id="ARBA00023128"/>
    </source>
</evidence>
<evidence type="ECO:0000256" key="4">
    <source>
        <dbReference type="SAM" id="MobiDB-lite"/>
    </source>
</evidence>
<sequence>MIATRSVERGGSALHKSSQLHSRLLYSPFALHSSRLMINNNKNNSNISISTNTNNCCRRRHNAAVGRLFQNRHAHTSVPFGWTNVRQDEEPPSPPEPQGPSERRGHPPERVRLARRPTTPGFILGPGPLLPQQDSTRPGSVSYYHAALKALLNALRLGDTFKLYLCLVSLVRGHETETGRRAFTEVVASISATTFSEILRSFDPYKVAEEIDTAPGMNISYGVAIYTPLGELVNKWGIKTLYVRILRRLLHTQLARRNAGLVPLMNDYIVLMRCAGATSSTRVAKDIWYSMTDDRRADTRHLEAYAEFIKARYLADKIYANNDLSRLRLRPLDMHRSSTKLPGRVRLRLLHLNAVITDRRKHRFGSNVHERFFDEPLTKLLRKRDPLVKLERTAALRGLHNGDEKLICALMKANGRAGRTKANSTLLKNNWGVLIKRDRTTGAIAIEGGHTFPPDSPRAPTSALLDAIVHSYCSMGEVTLAVALLDYMSQRFNIPVPDHVWSDLIEYTRVMQSKPAANEWAIARFPHKGASADQVLKVWSLCTQAPYSFRPGARDYYALVKSLVRKNKSMLRAIEALRQIKPLYDDAVDACEQAWCELVQTTQQAVPNHGAFRRYKVLQAKRNHMWFMFSYSIRLILNGARTQLIDDDCTVREIPKIVGDFAQFLPLKVSYSIATGVVEFSSDFVRGRNMVEVEQTVVKPPPTKDSWTDVQQDGDASKGNWDACDWQGHQQDDYSKAKAGFGPASPATGKNRDNRVDEALDSDEPVREYGYDSGYSITLRRVVEAQEVEKPAYLYRPRFSGPSDQSSVLSIRRDGGEFTGFHKDPLRRHFAAYRVHRTTRRVYGVPADFKWPGSWQGKHQKRHQKMVDELLRMRM</sequence>
<name>A0A0G2FTS7_9PEZI</name>
<dbReference type="InterPro" id="IPR024319">
    <property type="entry name" value="ATPase_expression_mit"/>
</dbReference>
<keyword evidence="2" id="KW-0809">Transit peptide</keyword>
<feature type="region of interest" description="Disordered" evidence="4">
    <location>
        <begin position="81"/>
        <end position="111"/>
    </location>
</feature>
<evidence type="ECO:0008006" key="7">
    <source>
        <dbReference type="Google" id="ProtNLM"/>
    </source>
</evidence>
<evidence type="ECO:0000313" key="5">
    <source>
        <dbReference type="EMBL" id="KKY37381.1"/>
    </source>
</evidence>
<evidence type="ECO:0000256" key="2">
    <source>
        <dbReference type="ARBA" id="ARBA00022946"/>
    </source>
</evidence>
<proteinExistence type="predicted"/>
<feature type="region of interest" description="Disordered" evidence="4">
    <location>
        <begin position="116"/>
        <end position="135"/>
    </location>
</feature>
<reference evidence="5 6" key="1">
    <citation type="submission" date="2015-05" db="EMBL/GenBank/DDBJ databases">
        <title>Distinctive expansion of gene families associated with plant cell wall degradation and secondary metabolism in the genomes of grapevine trunk pathogens.</title>
        <authorList>
            <person name="Lawrence D.P."/>
            <person name="Travadon R."/>
            <person name="Rolshausen P.E."/>
            <person name="Baumgartner K."/>
        </authorList>
    </citation>
    <scope>NUCLEOTIDE SEQUENCE [LARGE SCALE GENOMIC DNA]</scope>
    <source>
        <strain evidence="5">DA912</strain>
    </source>
</reference>
<gene>
    <name evidence="5" type="ORF">UCDDA912_g02599</name>
</gene>
<dbReference type="GO" id="GO:0005739">
    <property type="term" value="C:mitochondrion"/>
    <property type="evidence" value="ECO:0007669"/>
    <property type="project" value="UniProtKB-SubCell"/>
</dbReference>
<keyword evidence="6" id="KW-1185">Reference proteome</keyword>
<comment type="caution">
    <text evidence="5">The sequence shown here is derived from an EMBL/GenBank/DDBJ whole genome shotgun (WGS) entry which is preliminary data.</text>
</comment>
<evidence type="ECO:0000313" key="6">
    <source>
        <dbReference type="Proteomes" id="UP000034680"/>
    </source>
</evidence>
<dbReference type="EMBL" id="LCUC01000088">
    <property type="protein sequence ID" value="KKY37381.1"/>
    <property type="molecule type" value="Genomic_DNA"/>
</dbReference>
<dbReference type="AlphaFoldDB" id="A0A0G2FTS7"/>
<feature type="compositionally biased region" description="Basic and acidic residues" evidence="4">
    <location>
        <begin position="101"/>
        <end position="111"/>
    </location>
</feature>
<dbReference type="Proteomes" id="UP000034680">
    <property type="component" value="Unassembled WGS sequence"/>
</dbReference>
<dbReference type="OrthoDB" id="185373at2759"/>
<reference evidence="5 6" key="2">
    <citation type="submission" date="2015-05" db="EMBL/GenBank/DDBJ databases">
        <authorList>
            <person name="Morales-Cruz A."/>
            <person name="Amrine K.C."/>
            <person name="Cantu D."/>
        </authorList>
    </citation>
    <scope>NUCLEOTIDE SEQUENCE [LARGE SCALE GENOMIC DNA]</scope>
    <source>
        <strain evidence="5">DA912</strain>
    </source>
</reference>
<protein>
    <recommendedName>
        <fullName evidence="7">Pentatricopeptide repeat domain-containing protein</fullName>
    </recommendedName>
</protein>
<comment type="subcellular location">
    <subcellularLocation>
        <location evidence="1">Mitochondrion</location>
    </subcellularLocation>
</comment>
<feature type="compositionally biased region" description="Low complexity" evidence="4">
    <location>
        <begin position="117"/>
        <end position="131"/>
    </location>
</feature>